<evidence type="ECO:0000256" key="6">
    <source>
        <dbReference type="ARBA" id="ARBA00023004"/>
    </source>
</evidence>
<dbReference type="VEuPathDB" id="FungiDB:GMDG_04418"/>
<dbReference type="GO" id="GO:0016705">
    <property type="term" value="F:oxidoreductase activity, acting on paired donors, with incorporation or reduction of molecular oxygen"/>
    <property type="evidence" value="ECO:0007669"/>
    <property type="project" value="InterPro"/>
</dbReference>
<evidence type="ECO:0000256" key="5">
    <source>
        <dbReference type="ARBA" id="ARBA00023002"/>
    </source>
</evidence>
<comment type="similarity">
    <text evidence="2 9">Belongs to the cytochrome P450 family.</text>
</comment>
<dbReference type="RefSeq" id="XP_024321838.1">
    <property type="nucleotide sequence ID" value="XM_024470796.1"/>
</dbReference>
<dbReference type="InterPro" id="IPR050364">
    <property type="entry name" value="Cytochrome_P450_fung"/>
</dbReference>
<feature type="binding site" description="axial binding residue" evidence="8">
    <location>
        <position position="99"/>
    </location>
    <ligand>
        <name>heme</name>
        <dbReference type="ChEBI" id="CHEBI:30413"/>
    </ligand>
    <ligandPart>
        <name>Fe</name>
        <dbReference type="ChEBI" id="CHEBI:18248"/>
    </ligandPart>
</feature>
<dbReference type="InterPro" id="IPR002401">
    <property type="entry name" value="Cyt_P450_E_grp-I"/>
</dbReference>
<evidence type="ECO:0000256" key="2">
    <source>
        <dbReference type="ARBA" id="ARBA00010617"/>
    </source>
</evidence>
<evidence type="ECO:0000256" key="4">
    <source>
        <dbReference type="ARBA" id="ARBA00022723"/>
    </source>
</evidence>
<evidence type="ECO:0000256" key="7">
    <source>
        <dbReference type="ARBA" id="ARBA00023033"/>
    </source>
</evidence>
<keyword evidence="7 9" id="KW-0503">Monooxygenase</keyword>
<dbReference type="GO" id="GO:0020037">
    <property type="term" value="F:heme binding"/>
    <property type="evidence" value="ECO:0007669"/>
    <property type="project" value="InterPro"/>
</dbReference>
<evidence type="ECO:0008006" key="11">
    <source>
        <dbReference type="Google" id="ProtNLM"/>
    </source>
</evidence>
<keyword evidence="5 9" id="KW-0560">Oxidoreductase</keyword>
<evidence type="ECO:0000313" key="10">
    <source>
        <dbReference type="EMBL" id="OAF56544.1"/>
    </source>
</evidence>
<dbReference type="Proteomes" id="UP000077154">
    <property type="component" value="Unassembled WGS sequence"/>
</dbReference>
<evidence type="ECO:0000256" key="9">
    <source>
        <dbReference type="RuleBase" id="RU000461"/>
    </source>
</evidence>
<dbReference type="OrthoDB" id="2789670at2759"/>
<comment type="cofactor">
    <cofactor evidence="1 8">
        <name>heme</name>
        <dbReference type="ChEBI" id="CHEBI:30413"/>
    </cofactor>
</comment>
<dbReference type="InterPro" id="IPR001128">
    <property type="entry name" value="Cyt_P450"/>
</dbReference>
<organism evidence="10">
    <name type="scientific">Pseudogymnoascus destructans</name>
    <dbReference type="NCBI Taxonomy" id="655981"/>
    <lineage>
        <taxon>Eukaryota</taxon>
        <taxon>Fungi</taxon>
        <taxon>Dikarya</taxon>
        <taxon>Ascomycota</taxon>
        <taxon>Pezizomycotina</taxon>
        <taxon>Leotiomycetes</taxon>
        <taxon>Thelebolales</taxon>
        <taxon>Thelebolaceae</taxon>
        <taxon>Pseudogymnoascus</taxon>
    </lineage>
</organism>
<evidence type="ECO:0000256" key="8">
    <source>
        <dbReference type="PIRSR" id="PIRSR602401-1"/>
    </source>
</evidence>
<keyword evidence="4 8" id="KW-0479">Metal-binding</keyword>
<dbReference type="Pfam" id="PF00067">
    <property type="entry name" value="p450"/>
    <property type="match status" value="1"/>
</dbReference>
<dbReference type="PANTHER" id="PTHR46300">
    <property type="entry name" value="P450, PUTATIVE (EUROFUNG)-RELATED-RELATED"/>
    <property type="match status" value="1"/>
</dbReference>
<keyword evidence="3 8" id="KW-0349">Heme</keyword>
<dbReference type="GeneID" id="36290269"/>
<gene>
    <name evidence="10" type="ORF">VC83_07220</name>
</gene>
<dbReference type="SUPFAM" id="SSF48264">
    <property type="entry name" value="Cytochrome P450"/>
    <property type="match status" value="1"/>
</dbReference>
<dbReference type="EMBL" id="KV441403">
    <property type="protein sequence ID" value="OAF56544.1"/>
    <property type="molecule type" value="Genomic_DNA"/>
</dbReference>
<reference evidence="10" key="1">
    <citation type="submission" date="2016-03" db="EMBL/GenBank/DDBJ databases">
        <title>Updated assembly of Pseudogymnoascus destructans, the fungus causing white-nose syndrome of bats.</title>
        <authorList>
            <person name="Palmer J.M."/>
            <person name="Drees K.P."/>
            <person name="Foster J.T."/>
            <person name="Lindner D.L."/>
        </authorList>
    </citation>
    <scope>NUCLEOTIDE SEQUENCE [LARGE SCALE GENOMIC DNA]</scope>
    <source>
        <strain evidence="10">20631-21</strain>
    </source>
</reference>
<evidence type="ECO:0000256" key="3">
    <source>
        <dbReference type="ARBA" id="ARBA00022617"/>
    </source>
</evidence>
<dbReference type="GO" id="GO:0004497">
    <property type="term" value="F:monooxygenase activity"/>
    <property type="evidence" value="ECO:0007669"/>
    <property type="project" value="UniProtKB-KW"/>
</dbReference>
<dbReference type="PANTHER" id="PTHR46300:SF7">
    <property type="entry name" value="P450, PUTATIVE (EUROFUNG)-RELATED"/>
    <property type="match status" value="1"/>
</dbReference>
<dbReference type="eggNOG" id="KOG0156">
    <property type="taxonomic scope" value="Eukaryota"/>
</dbReference>
<dbReference type="AlphaFoldDB" id="A0A177A699"/>
<dbReference type="Gene3D" id="1.10.630.10">
    <property type="entry name" value="Cytochrome P450"/>
    <property type="match status" value="1"/>
</dbReference>
<accession>A0A177A699</accession>
<evidence type="ECO:0000256" key="1">
    <source>
        <dbReference type="ARBA" id="ARBA00001971"/>
    </source>
</evidence>
<dbReference type="PRINTS" id="PR00463">
    <property type="entry name" value="EP450I"/>
</dbReference>
<keyword evidence="6 8" id="KW-0408">Iron</keyword>
<name>A0A177A699_9PEZI</name>
<dbReference type="InterPro" id="IPR036396">
    <property type="entry name" value="Cyt_P450_sf"/>
</dbReference>
<dbReference type="InterPro" id="IPR017972">
    <property type="entry name" value="Cyt_P450_CS"/>
</dbReference>
<proteinExistence type="inferred from homology"/>
<dbReference type="GO" id="GO:0005506">
    <property type="term" value="F:iron ion binding"/>
    <property type="evidence" value="ECO:0007669"/>
    <property type="project" value="InterPro"/>
</dbReference>
<dbReference type="PROSITE" id="PS00086">
    <property type="entry name" value="CYTOCHROME_P450"/>
    <property type="match status" value="1"/>
</dbReference>
<protein>
    <recommendedName>
        <fullName evidence="11">Cytochrome P450</fullName>
    </recommendedName>
</protein>
<sequence>MAMVMFPRVQHKAQEEIDRVVGTIAYQISMTGADCLDGDIECNELHIPKGALLLLGVWWFLHDPEVYFDPAPFDPERFLSPRNEPDPDTKGFGYGRRICPGRFFADSSLYINMVQTLATFKIAKSIGKDGKEIAVDVKLKPGILSYPIEFQFQAAPRSQKHMDLIRRVELEHPLR</sequence>